<evidence type="ECO:0000256" key="1">
    <source>
        <dbReference type="SAM" id="SignalP"/>
    </source>
</evidence>
<comment type="caution">
    <text evidence="3">The sequence shown here is derived from an EMBL/GenBank/DDBJ whole genome shotgun (WGS) entry which is preliminary data.</text>
</comment>
<reference evidence="3" key="2">
    <citation type="journal article" date="2021" name="PeerJ">
        <title>Extensive microbial diversity within the chicken gut microbiome revealed by metagenomics and culture.</title>
        <authorList>
            <person name="Gilroy R."/>
            <person name="Ravi A."/>
            <person name="Getino M."/>
            <person name="Pursley I."/>
            <person name="Horton D.L."/>
            <person name="Alikhan N.F."/>
            <person name="Baker D."/>
            <person name="Gharbi K."/>
            <person name="Hall N."/>
            <person name="Watson M."/>
            <person name="Adriaenssens E.M."/>
            <person name="Foster-Nyarko E."/>
            <person name="Jarju S."/>
            <person name="Secka A."/>
            <person name="Antonio M."/>
            <person name="Oren A."/>
            <person name="Chaudhuri R.R."/>
            <person name="La Ragione R."/>
            <person name="Hildebrand F."/>
            <person name="Pallen M.J."/>
        </authorList>
    </citation>
    <scope>NUCLEOTIDE SEQUENCE</scope>
    <source>
        <strain evidence="3">B1-8020</strain>
    </source>
</reference>
<accession>A0A9D9IGJ6</accession>
<dbReference type="AlphaFoldDB" id="A0A9D9IGJ6"/>
<evidence type="ECO:0000259" key="2">
    <source>
        <dbReference type="Pfam" id="PF13568"/>
    </source>
</evidence>
<gene>
    <name evidence="3" type="ORF">IAB81_02140</name>
</gene>
<keyword evidence="1" id="KW-0732">Signal</keyword>
<proteinExistence type="predicted"/>
<reference evidence="3" key="1">
    <citation type="submission" date="2020-10" db="EMBL/GenBank/DDBJ databases">
        <authorList>
            <person name="Gilroy R."/>
        </authorList>
    </citation>
    <scope>NUCLEOTIDE SEQUENCE</scope>
    <source>
        <strain evidence="3">B1-8020</strain>
    </source>
</reference>
<feature type="chain" id="PRO_5038449365" evidence="1">
    <location>
        <begin position="23"/>
        <end position="224"/>
    </location>
</feature>
<dbReference type="EMBL" id="JADIMA010000022">
    <property type="protein sequence ID" value="MBO8472417.1"/>
    <property type="molecule type" value="Genomic_DNA"/>
</dbReference>
<evidence type="ECO:0000313" key="4">
    <source>
        <dbReference type="Proteomes" id="UP000823604"/>
    </source>
</evidence>
<organism evidence="3 4">
    <name type="scientific">Candidatus Merdivivens pullicola</name>
    <dbReference type="NCBI Taxonomy" id="2840872"/>
    <lineage>
        <taxon>Bacteria</taxon>
        <taxon>Pseudomonadati</taxon>
        <taxon>Bacteroidota</taxon>
        <taxon>Bacteroidia</taxon>
        <taxon>Bacteroidales</taxon>
        <taxon>Muribaculaceae</taxon>
        <taxon>Muribaculaceae incertae sedis</taxon>
        <taxon>Candidatus Merdivivens</taxon>
    </lineage>
</organism>
<name>A0A9D9IGJ6_9BACT</name>
<dbReference type="Proteomes" id="UP000823604">
    <property type="component" value="Unassembled WGS sequence"/>
</dbReference>
<feature type="domain" description="Outer membrane protein beta-barrel" evidence="2">
    <location>
        <begin position="71"/>
        <end position="204"/>
    </location>
</feature>
<evidence type="ECO:0000313" key="3">
    <source>
        <dbReference type="EMBL" id="MBO8472417.1"/>
    </source>
</evidence>
<feature type="signal peptide" evidence="1">
    <location>
        <begin position="1"/>
        <end position="22"/>
    </location>
</feature>
<sequence length="224" mass="25507">MKKLNIFCIAAAMTCLTLPCTAGTPEGKIAFNPEPSGNRPFGISVGLVTKQMSDGSTKIPWMMLDQIATGKMDKKSSPSFQIGFSWSPEFRYGIGLQTGIFYELSADSYKRYYIKIDEHTLSIPLRVQWRYEIIRDLSLFIYTGPSFDIGLVYNIKERGRKIDAYKHIDSDFSRFHMMWGVGAGVRWKFLQLNIGGDWGLTPLYKSESGAHLNKPFHITLSYRF</sequence>
<dbReference type="InterPro" id="IPR025665">
    <property type="entry name" value="Beta-barrel_OMP_2"/>
</dbReference>
<protein>
    <submittedName>
        <fullName evidence="3">Outer membrane beta-barrel protein</fullName>
    </submittedName>
</protein>
<dbReference type="Pfam" id="PF13568">
    <property type="entry name" value="OMP_b-brl_2"/>
    <property type="match status" value="1"/>
</dbReference>